<keyword evidence="2" id="KW-1003">Cell membrane</keyword>
<keyword evidence="5 6" id="KW-0472">Membrane</keyword>
<protein>
    <submittedName>
        <fullName evidence="7">ABC transporter, permease protein</fullName>
    </submittedName>
</protein>
<evidence type="ECO:0000313" key="7">
    <source>
        <dbReference type="EMBL" id="AXA34827.1"/>
    </source>
</evidence>
<accession>A0A2Z4Y0X4</accession>
<proteinExistence type="predicted"/>
<keyword evidence="4 6" id="KW-1133">Transmembrane helix</keyword>
<evidence type="ECO:0000256" key="1">
    <source>
        <dbReference type="ARBA" id="ARBA00004651"/>
    </source>
</evidence>
<evidence type="ECO:0000313" key="8">
    <source>
        <dbReference type="Proteomes" id="UP000262583"/>
    </source>
</evidence>
<dbReference type="KEGG" id="schv:BRCON_0050"/>
<evidence type="ECO:0000256" key="6">
    <source>
        <dbReference type="SAM" id="Phobius"/>
    </source>
</evidence>
<feature type="transmembrane region" description="Helical" evidence="6">
    <location>
        <begin position="194"/>
        <end position="213"/>
    </location>
</feature>
<dbReference type="CDD" id="cd06580">
    <property type="entry name" value="TM_PBP1_transp_TpRbsC_like"/>
    <property type="match status" value="1"/>
</dbReference>
<dbReference type="Pfam" id="PF02653">
    <property type="entry name" value="BPD_transp_2"/>
    <property type="match status" value="1"/>
</dbReference>
<dbReference type="GO" id="GO:0005886">
    <property type="term" value="C:plasma membrane"/>
    <property type="evidence" value="ECO:0007669"/>
    <property type="project" value="UniProtKB-SubCell"/>
</dbReference>
<dbReference type="PANTHER" id="PTHR43370">
    <property type="entry name" value="SUGAR ABC TRANSPORTER INTEGRAL MEMBRANE PROTEIN-RELATED"/>
    <property type="match status" value="1"/>
</dbReference>
<comment type="subcellular location">
    <subcellularLocation>
        <location evidence="1">Cell membrane</location>
        <topology evidence="1">Multi-pass membrane protein</topology>
    </subcellularLocation>
</comment>
<gene>
    <name evidence="7" type="ORF">BRCON_0050</name>
</gene>
<sequence length="372" mass="38758">MPSSQVNSALAHHGILDKSYPLEARIRDEQVKVRIGTPTMMNLPAVGVSAIRITMPYAAGALGGTLSERGGVVNIALEGIMLGSAFAYATGSWWMARYLGASDAATVAVVAPLFGLGLAILTGFALSLLHAIACVTFKADNIISGLAINILSLGATNFLLKRIFGSASNSEQCPSFRSWQVLAPDSAWAVLNPLFHPLILLTLLAFVGAWFLLYRTRFGLRLRAVGENPAAADSLGVSVAFYRYCGVLLGGVAASLGGVWLASDQGLFSSGMTNGRGYTALAAMILGKWTPGGAAAACLIFGTAEAFQNQLQVLHQGSSAQATGWLAQLASGIPTQAIQALPYVLTILVLAGFVGRATPPAADGVPYEKESE</sequence>
<evidence type="ECO:0000256" key="3">
    <source>
        <dbReference type="ARBA" id="ARBA00022692"/>
    </source>
</evidence>
<feature type="transmembrane region" description="Helical" evidence="6">
    <location>
        <begin position="107"/>
        <end position="129"/>
    </location>
</feature>
<reference evidence="7 8" key="1">
    <citation type="submission" date="2018-05" db="EMBL/GenBank/DDBJ databases">
        <title>A metagenomic window into the 2 km-deep terrestrial subsurface aquifer revealed taxonomically and functionally diverse microbial community comprising novel uncultured bacterial lineages.</title>
        <authorList>
            <person name="Kadnikov V.V."/>
            <person name="Mardanov A.V."/>
            <person name="Beletsky A.V."/>
            <person name="Banks D."/>
            <person name="Pimenov N.V."/>
            <person name="Frank Y.A."/>
            <person name="Karnachuk O.V."/>
            <person name="Ravin N.V."/>
        </authorList>
    </citation>
    <scope>NUCLEOTIDE SEQUENCE [LARGE SCALE GENOMIC DNA]</scope>
    <source>
        <strain evidence="7">BY</strain>
    </source>
</reference>
<dbReference type="GO" id="GO:0022857">
    <property type="term" value="F:transmembrane transporter activity"/>
    <property type="evidence" value="ECO:0007669"/>
    <property type="project" value="InterPro"/>
</dbReference>
<dbReference type="EMBL" id="CP030759">
    <property type="protein sequence ID" value="AXA34827.1"/>
    <property type="molecule type" value="Genomic_DNA"/>
</dbReference>
<evidence type="ECO:0000256" key="2">
    <source>
        <dbReference type="ARBA" id="ARBA00022475"/>
    </source>
</evidence>
<name>A0A2Z4Y0X4_SUMC1</name>
<dbReference type="InterPro" id="IPR001851">
    <property type="entry name" value="ABC_transp_permease"/>
</dbReference>
<evidence type="ECO:0000256" key="4">
    <source>
        <dbReference type="ARBA" id="ARBA00022989"/>
    </source>
</evidence>
<feature type="transmembrane region" description="Helical" evidence="6">
    <location>
        <begin position="141"/>
        <end position="160"/>
    </location>
</feature>
<feature type="transmembrane region" description="Helical" evidence="6">
    <location>
        <begin position="75"/>
        <end position="95"/>
    </location>
</feature>
<dbReference type="AlphaFoldDB" id="A0A2Z4Y0X4"/>
<organism evidence="7 8">
    <name type="scientific">Sumerlaea chitinivorans</name>
    <dbReference type="NCBI Taxonomy" id="2250252"/>
    <lineage>
        <taxon>Bacteria</taxon>
        <taxon>Candidatus Sumerlaeota</taxon>
        <taxon>Candidatus Sumerlaeia</taxon>
        <taxon>Candidatus Sumerlaeales</taxon>
        <taxon>Candidatus Sumerlaeaceae</taxon>
        <taxon>Candidatus Sumerlaea</taxon>
    </lineage>
</organism>
<evidence type="ECO:0000256" key="5">
    <source>
        <dbReference type="ARBA" id="ARBA00023136"/>
    </source>
</evidence>
<keyword evidence="3 6" id="KW-0812">Transmembrane</keyword>
<dbReference type="PANTHER" id="PTHR43370:SF1">
    <property type="entry name" value="GUANOSINE ABC TRANSPORTER PERMEASE PROTEIN NUPQ"/>
    <property type="match status" value="1"/>
</dbReference>
<dbReference type="Proteomes" id="UP000262583">
    <property type="component" value="Chromosome"/>
</dbReference>